<dbReference type="AlphaFoldDB" id="A0A0B6Z271"/>
<sequence>NRCVEMEIKNIITYHFQTYSCKGDLFDLLICCIGEFTKHHSIAEENIYIALVMGYIRDFQGYSTNKTKKYDCPKPATFSKQSSSSGNQLFTGLESKPALNKSKVEISDNDVSEVSVELGQSSNSSFGYRTDDLFSTGRRMVGLTWGVHTNIHNETENSVSEDTCHLSTDDIGMNVSNLWKNVNNYDDQIQHMLLPSRAEISYDQSPYSSDFIPRMFLKQEFSDNYHQTSSFHDSSWFFTGQTILDDGKNGDAMEKAICWIVCIVYMQIDLCVLLWDVASEVVRVLCSFVMVCLSQLINHLISGTFLYAIS</sequence>
<reference evidence="1" key="1">
    <citation type="submission" date="2014-12" db="EMBL/GenBank/DDBJ databases">
        <title>Insight into the proteome of Arion vulgaris.</title>
        <authorList>
            <person name="Aradska J."/>
            <person name="Bulat T."/>
            <person name="Smidak R."/>
            <person name="Sarate P."/>
            <person name="Gangsoo J."/>
            <person name="Sialana F."/>
            <person name="Bilban M."/>
            <person name="Lubec G."/>
        </authorList>
    </citation>
    <scope>NUCLEOTIDE SEQUENCE</scope>
    <source>
        <tissue evidence="1">Skin</tissue>
    </source>
</reference>
<gene>
    <name evidence="1" type="primary">ORF45270</name>
</gene>
<protein>
    <submittedName>
        <fullName evidence="1">Uncharacterized protein</fullName>
    </submittedName>
</protein>
<feature type="non-terminal residue" evidence="1">
    <location>
        <position position="310"/>
    </location>
</feature>
<name>A0A0B6Z271_9EUPU</name>
<evidence type="ECO:0000313" key="1">
    <source>
        <dbReference type="EMBL" id="CEK62477.1"/>
    </source>
</evidence>
<feature type="non-terminal residue" evidence="1">
    <location>
        <position position="1"/>
    </location>
</feature>
<accession>A0A0B6Z271</accession>
<dbReference type="EMBL" id="HACG01015612">
    <property type="protein sequence ID" value="CEK62477.1"/>
    <property type="molecule type" value="Transcribed_RNA"/>
</dbReference>
<organism evidence="1">
    <name type="scientific">Arion vulgaris</name>
    <dbReference type="NCBI Taxonomy" id="1028688"/>
    <lineage>
        <taxon>Eukaryota</taxon>
        <taxon>Metazoa</taxon>
        <taxon>Spiralia</taxon>
        <taxon>Lophotrochozoa</taxon>
        <taxon>Mollusca</taxon>
        <taxon>Gastropoda</taxon>
        <taxon>Heterobranchia</taxon>
        <taxon>Euthyneura</taxon>
        <taxon>Panpulmonata</taxon>
        <taxon>Eupulmonata</taxon>
        <taxon>Stylommatophora</taxon>
        <taxon>Helicina</taxon>
        <taxon>Arionoidea</taxon>
        <taxon>Arionidae</taxon>
        <taxon>Arion</taxon>
    </lineage>
</organism>
<proteinExistence type="predicted"/>